<evidence type="ECO:0000313" key="1">
    <source>
        <dbReference type="EMBL" id="CAG8730138.1"/>
    </source>
</evidence>
<protein>
    <submittedName>
        <fullName evidence="1">5002_t:CDS:1</fullName>
    </submittedName>
</protein>
<organism evidence="1 2">
    <name type="scientific">Acaulospora colombiana</name>
    <dbReference type="NCBI Taxonomy" id="27376"/>
    <lineage>
        <taxon>Eukaryota</taxon>
        <taxon>Fungi</taxon>
        <taxon>Fungi incertae sedis</taxon>
        <taxon>Mucoromycota</taxon>
        <taxon>Glomeromycotina</taxon>
        <taxon>Glomeromycetes</taxon>
        <taxon>Diversisporales</taxon>
        <taxon>Acaulosporaceae</taxon>
        <taxon>Acaulospora</taxon>
    </lineage>
</organism>
<dbReference type="Proteomes" id="UP000789525">
    <property type="component" value="Unassembled WGS sequence"/>
</dbReference>
<gene>
    <name evidence="1" type="ORF">ACOLOM_LOCUS11585</name>
</gene>
<evidence type="ECO:0000313" key="2">
    <source>
        <dbReference type="Proteomes" id="UP000789525"/>
    </source>
</evidence>
<proteinExistence type="predicted"/>
<accession>A0ACA9PZ84</accession>
<comment type="caution">
    <text evidence="1">The sequence shown here is derived from an EMBL/GenBank/DDBJ whole genome shotgun (WGS) entry which is preliminary data.</text>
</comment>
<feature type="non-terminal residue" evidence="1">
    <location>
        <position position="222"/>
    </location>
</feature>
<sequence>MDNEMAHYACDCWDAEILVSSGWVECVGCADRSAFDLTQHTKATGRSLIAQKPVDPPRFVHTTEPEWNKKELGLTFKKTSQVIMKTVESLPTDELEKIRAATDNEQGINTTHLVEDFTPNVIEPSFGLGRILYALLEHSYWARESDIARGVLSLPPLVAPIKVLIVPISSQEVFKPIIHEIAMKLRKAGIFSRVDDSSVTIGRRYSRNDELGTPFGLTIDFA</sequence>
<keyword evidence="2" id="KW-1185">Reference proteome</keyword>
<dbReference type="EMBL" id="CAJVPT010042466">
    <property type="protein sequence ID" value="CAG8730138.1"/>
    <property type="molecule type" value="Genomic_DNA"/>
</dbReference>
<reference evidence="1" key="1">
    <citation type="submission" date="2021-06" db="EMBL/GenBank/DDBJ databases">
        <authorList>
            <person name="Kallberg Y."/>
            <person name="Tangrot J."/>
            <person name="Rosling A."/>
        </authorList>
    </citation>
    <scope>NUCLEOTIDE SEQUENCE</scope>
    <source>
        <strain evidence="1">CL356</strain>
    </source>
</reference>
<name>A0ACA9PZ84_9GLOM</name>